<organism evidence="2 3">
    <name type="scientific">Linum tenue</name>
    <dbReference type="NCBI Taxonomy" id="586396"/>
    <lineage>
        <taxon>Eukaryota</taxon>
        <taxon>Viridiplantae</taxon>
        <taxon>Streptophyta</taxon>
        <taxon>Embryophyta</taxon>
        <taxon>Tracheophyta</taxon>
        <taxon>Spermatophyta</taxon>
        <taxon>Magnoliopsida</taxon>
        <taxon>eudicotyledons</taxon>
        <taxon>Gunneridae</taxon>
        <taxon>Pentapetalae</taxon>
        <taxon>rosids</taxon>
        <taxon>fabids</taxon>
        <taxon>Malpighiales</taxon>
        <taxon>Linaceae</taxon>
        <taxon>Linum</taxon>
    </lineage>
</organism>
<dbReference type="GO" id="GO:0003676">
    <property type="term" value="F:nucleic acid binding"/>
    <property type="evidence" value="ECO:0007669"/>
    <property type="project" value="InterPro"/>
</dbReference>
<dbReference type="InterPro" id="IPR036397">
    <property type="entry name" value="RNaseH_sf"/>
</dbReference>
<dbReference type="Proteomes" id="UP001154282">
    <property type="component" value="Unassembled WGS sequence"/>
</dbReference>
<feature type="region of interest" description="Disordered" evidence="1">
    <location>
        <begin position="87"/>
        <end position="110"/>
    </location>
</feature>
<reference evidence="2" key="1">
    <citation type="submission" date="2022-08" db="EMBL/GenBank/DDBJ databases">
        <authorList>
            <person name="Gutierrez-Valencia J."/>
        </authorList>
    </citation>
    <scope>NUCLEOTIDE SEQUENCE</scope>
</reference>
<dbReference type="InterPro" id="IPR012337">
    <property type="entry name" value="RNaseH-like_sf"/>
</dbReference>
<dbReference type="AlphaFoldDB" id="A0AAV0LFL4"/>
<evidence type="ECO:0000313" key="2">
    <source>
        <dbReference type="EMBL" id="CAI0432707.1"/>
    </source>
</evidence>
<evidence type="ECO:0000256" key="1">
    <source>
        <dbReference type="SAM" id="MobiDB-lite"/>
    </source>
</evidence>
<evidence type="ECO:0000313" key="3">
    <source>
        <dbReference type="Proteomes" id="UP001154282"/>
    </source>
</evidence>
<gene>
    <name evidence="2" type="ORF">LITE_LOCUS23566</name>
</gene>
<dbReference type="EMBL" id="CAMGYJ010000006">
    <property type="protein sequence ID" value="CAI0432707.1"/>
    <property type="molecule type" value="Genomic_DNA"/>
</dbReference>
<comment type="caution">
    <text evidence="2">The sequence shown here is derived from an EMBL/GenBank/DDBJ whole genome shotgun (WGS) entry which is preliminary data.</text>
</comment>
<dbReference type="Gene3D" id="3.30.420.10">
    <property type="entry name" value="Ribonuclease H-like superfamily/Ribonuclease H"/>
    <property type="match status" value="1"/>
</dbReference>
<keyword evidence="3" id="KW-1185">Reference proteome</keyword>
<name>A0AAV0LFL4_9ROSI</name>
<proteinExistence type="predicted"/>
<dbReference type="SUPFAM" id="SSF53098">
    <property type="entry name" value="Ribonuclease H-like"/>
    <property type="match status" value="1"/>
</dbReference>
<sequence>MEDTLHDYPIVSVDVEFPGCFRPTPRHAAEEVQFADMKHNVDITYLIQLGVNSFKRKRHRRRNLAVQPGVRPGPRLARLRIHPVLESPRHRFREAGDQRDRADPGRGRVR</sequence>
<accession>A0AAV0LFL4</accession>
<protein>
    <submittedName>
        <fullName evidence="2">Uncharacterized protein</fullName>
    </submittedName>
</protein>